<dbReference type="Gene3D" id="3.30.70.1050">
    <property type="entry name" value="Trigger factor ribosome-binding domain"/>
    <property type="match status" value="1"/>
</dbReference>
<feature type="domain" description="PPIase FKBP-type" evidence="7">
    <location>
        <begin position="161"/>
        <end position="237"/>
    </location>
</feature>
<reference evidence="8" key="1">
    <citation type="submission" date="2018-05" db="EMBL/GenBank/DDBJ databases">
        <authorList>
            <person name="Lanie J.A."/>
            <person name="Ng W.-L."/>
            <person name="Kazmierczak K.M."/>
            <person name="Andrzejewski T.M."/>
            <person name="Davidsen T.M."/>
            <person name="Wayne K.J."/>
            <person name="Tettelin H."/>
            <person name="Glass J.I."/>
            <person name="Rusch D."/>
            <person name="Podicherti R."/>
            <person name="Tsui H.-C.T."/>
            <person name="Winkler M.E."/>
        </authorList>
    </citation>
    <scope>NUCLEOTIDE SEQUENCE</scope>
</reference>
<feature type="non-terminal residue" evidence="8">
    <location>
        <position position="409"/>
    </location>
</feature>
<evidence type="ECO:0000256" key="5">
    <source>
        <dbReference type="ARBA" id="ARBA00023186"/>
    </source>
</evidence>
<name>A0A381QCH9_9ZZZZ</name>
<protein>
    <recommendedName>
        <fullName evidence="3">peptidylprolyl isomerase</fullName>
        <ecNumber evidence="3">5.2.1.8</ecNumber>
    </recommendedName>
</protein>
<dbReference type="SUPFAM" id="SSF54534">
    <property type="entry name" value="FKBP-like"/>
    <property type="match status" value="1"/>
</dbReference>
<evidence type="ECO:0000256" key="6">
    <source>
        <dbReference type="ARBA" id="ARBA00023235"/>
    </source>
</evidence>
<evidence type="ECO:0000313" key="8">
    <source>
        <dbReference type="EMBL" id="SUZ76574.1"/>
    </source>
</evidence>
<feature type="non-terminal residue" evidence="8">
    <location>
        <position position="1"/>
    </location>
</feature>
<evidence type="ECO:0000256" key="1">
    <source>
        <dbReference type="ARBA" id="ARBA00000971"/>
    </source>
</evidence>
<accession>A0A381QCH9</accession>
<evidence type="ECO:0000256" key="4">
    <source>
        <dbReference type="ARBA" id="ARBA00023110"/>
    </source>
</evidence>
<organism evidence="8">
    <name type="scientific">marine metagenome</name>
    <dbReference type="NCBI Taxonomy" id="408172"/>
    <lineage>
        <taxon>unclassified sequences</taxon>
        <taxon>metagenomes</taxon>
        <taxon>ecological metagenomes</taxon>
    </lineage>
</organism>
<dbReference type="InterPro" id="IPR008881">
    <property type="entry name" value="Trigger_fac_ribosome-bd_bac"/>
</dbReference>
<dbReference type="HAMAP" id="MF_00303">
    <property type="entry name" value="Trigger_factor_Tig"/>
    <property type="match status" value="1"/>
</dbReference>
<dbReference type="InterPro" id="IPR027304">
    <property type="entry name" value="Trigger_fact/SurA_dom_sf"/>
</dbReference>
<dbReference type="Pfam" id="PF05697">
    <property type="entry name" value="Trigger_N"/>
    <property type="match status" value="1"/>
</dbReference>
<dbReference type="InterPro" id="IPR036611">
    <property type="entry name" value="Trigger_fac_ribosome-bd_sf"/>
</dbReference>
<gene>
    <name evidence="8" type="ORF">METZ01_LOCUS29428</name>
</gene>
<keyword evidence="6" id="KW-0413">Isomerase</keyword>
<dbReference type="InterPro" id="IPR046357">
    <property type="entry name" value="PPIase_dom_sf"/>
</dbReference>
<dbReference type="SUPFAM" id="SSF109998">
    <property type="entry name" value="Triger factor/SurA peptide-binding domain-like"/>
    <property type="match status" value="1"/>
</dbReference>
<comment type="similarity">
    <text evidence="2">Belongs to the FKBP-type PPIase family. Tig subfamily.</text>
</comment>
<dbReference type="FunFam" id="3.10.50.40:FF:000001">
    <property type="entry name" value="Trigger factor"/>
    <property type="match status" value="1"/>
</dbReference>
<comment type="catalytic activity">
    <reaction evidence="1">
        <text>[protein]-peptidylproline (omega=180) = [protein]-peptidylproline (omega=0)</text>
        <dbReference type="Rhea" id="RHEA:16237"/>
        <dbReference type="Rhea" id="RHEA-COMP:10747"/>
        <dbReference type="Rhea" id="RHEA-COMP:10748"/>
        <dbReference type="ChEBI" id="CHEBI:83833"/>
        <dbReference type="ChEBI" id="CHEBI:83834"/>
        <dbReference type="EC" id="5.2.1.8"/>
    </reaction>
</comment>
<dbReference type="GO" id="GO:0043022">
    <property type="term" value="F:ribosome binding"/>
    <property type="evidence" value="ECO:0007669"/>
    <property type="project" value="TreeGrafter"/>
</dbReference>
<dbReference type="InterPro" id="IPR001179">
    <property type="entry name" value="PPIase_FKBP_dom"/>
</dbReference>
<dbReference type="InterPro" id="IPR008880">
    <property type="entry name" value="Trigger_fac_C"/>
</dbReference>
<dbReference type="EC" id="5.2.1.8" evidence="3"/>
<dbReference type="InterPro" id="IPR037041">
    <property type="entry name" value="Trigger_fac_C_sf"/>
</dbReference>
<dbReference type="PANTHER" id="PTHR30560:SF3">
    <property type="entry name" value="TRIGGER FACTOR-LIKE PROTEIN TIG, CHLOROPLASTIC"/>
    <property type="match status" value="1"/>
</dbReference>
<dbReference type="PANTHER" id="PTHR30560">
    <property type="entry name" value="TRIGGER FACTOR CHAPERONE AND PEPTIDYL-PROLYL CIS/TRANS ISOMERASE"/>
    <property type="match status" value="1"/>
</dbReference>
<dbReference type="AlphaFoldDB" id="A0A381QCH9"/>
<evidence type="ECO:0000256" key="3">
    <source>
        <dbReference type="ARBA" id="ARBA00013194"/>
    </source>
</evidence>
<dbReference type="GO" id="GO:0043335">
    <property type="term" value="P:protein unfolding"/>
    <property type="evidence" value="ECO:0007669"/>
    <property type="project" value="TreeGrafter"/>
</dbReference>
<dbReference type="PIRSF" id="PIRSF003095">
    <property type="entry name" value="Trigger_factor"/>
    <property type="match status" value="1"/>
</dbReference>
<dbReference type="GO" id="GO:0003755">
    <property type="term" value="F:peptidyl-prolyl cis-trans isomerase activity"/>
    <property type="evidence" value="ECO:0007669"/>
    <property type="project" value="UniProtKB-KW"/>
</dbReference>
<evidence type="ECO:0000256" key="2">
    <source>
        <dbReference type="ARBA" id="ARBA00005464"/>
    </source>
</evidence>
<dbReference type="InterPro" id="IPR005215">
    <property type="entry name" value="Trig_fac"/>
</dbReference>
<keyword evidence="4" id="KW-0697">Rotamase</keyword>
<sequence>MQVSIETNEGLKRKMTIAIPGERVETAVNARLQETAKTIQLKGFRKGKVPFKVVKSKFGEGVRQEVIGELMNQSYFEALNQESLKPAGQPQIEAGNLKEGEDFEFSAEFEVYPEVELPDFSKIEVVTLHAEISDSDVDEMIETLRQQRQSWEKVDRAAQENDMVNIDFVGKKDGEGFEGGQMTGTNLELGSGRMIPGFEEGILDRKIGESFTLDLRFPEQYHNEELAGQAVQFDITLNSVSKQILPEADEEFFRSFGVEEGGEGAFREEIINNMTREMKTASRKKFKNKIVDAVIELVDIALPEALITAEVEQLKNQAFQQMGGNKEVDLSMLPDEPFQEQAGRRVILGLVLGEVIQQQKLQAEPAKVRESVEELASTYESPDDVINWYYGNKEQLAAIESAVLEDQVF</sequence>
<dbReference type="Pfam" id="PF05698">
    <property type="entry name" value="Trigger_C"/>
    <property type="match status" value="1"/>
</dbReference>
<dbReference type="SUPFAM" id="SSF102735">
    <property type="entry name" value="Trigger factor ribosome-binding domain"/>
    <property type="match status" value="1"/>
</dbReference>
<dbReference type="GO" id="GO:0051083">
    <property type="term" value="P:'de novo' cotranslational protein folding"/>
    <property type="evidence" value="ECO:0007669"/>
    <property type="project" value="TreeGrafter"/>
</dbReference>
<dbReference type="Gene3D" id="1.10.3120.10">
    <property type="entry name" value="Trigger factor, C-terminal domain"/>
    <property type="match status" value="1"/>
</dbReference>
<evidence type="ECO:0000259" key="7">
    <source>
        <dbReference type="PROSITE" id="PS50059"/>
    </source>
</evidence>
<dbReference type="GO" id="GO:0044183">
    <property type="term" value="F:protein folding chaperone"/>
    <property type="evidence" value="ECO:0007669"/>
    <property type="project" value="TreeGrafter"/>
</dbReference>
<proteinExistence type="inferred from homology"/>
<dbReference type="Gene3D" id="3.10.50.40">
    <property type="match status" value="1"/>
</dbReference>
<keyword evidence="5" id="KW-0143">Chaperone</keyword>
<dbReference type="Pfam" id="PF00254">
    <property type="entry name" value="FKBP_C"/>
    <property type="match status" value="1"/>
</dbReference>
<dbReference type="GO" id="GO:0015031">
    <property type="term" value="P:protein transport"/>
    <property type="evidence" value="ECO:0007669"/>
    <property type="project" value="InterPro"/>
</dbReference>
<dbReference type="NCBIfam" id="TIGR00115">
    <property type="entry name" value="tig"/>
    <property type="match status" value="1"/>
</dbReference>
<dbReference type="PROSITE" id="PS50059">
    <property type="entry name" value="FKBP_PPIASE"/>
    <property type="match status" value="1"/>
</dbReference>
<dbReference type="EMBL" id="UINC01001283">
    <property type="protein sequence ID" value="SUZ76574.1"/>
    <property type="molecule type" value="Genomic_DNA"/>
</dbReference>